<feature type="region of interest" description="Disordered" evidence="1">
    <location>
        <begin position="1047"/>
        <end position="1070"/>
    </location>
</feature>
<comment type="caution">
    <text evidence="3">The sequence shown here is derived from an EMBL/GenBank/DDBJ whole genome shotgun (WGS) entry which is preliminary data.</text>
</comment>
<accession>A0A4R4YW65</accession>
<dbReference type="AlphaFoldDB" id="A0A4R4YW65"/>
<reference evidence="3 4" key="1">
    <citation type="submission" date="2019-03" db="EMBL/GenBank/DDBJ databases">
        <title>Draft genome sequences of novel Actinobacteria.</title>
        <authorList>
            <person name="Sahin N."/>
            <person name="Ay H."/>
            <person name="Saygin H."/>
        </authorList>
    </citation>
    <scope>NUCLEOTIDE SEQUENCE [LARGE SCALE GENOMIC DNA]</scope>
    <source>
        <strain evidence="3 4">7K502</strain>
    </source>
</reference>
<evidence type="ECO:0000313" key="4">
    <source>
        <dbReference type="Proteomes" id="UP000294947"/>
    </source>
</evidence>
<name>A0A4R4YW65_9PSEU</name>
<dbReference type="Proteomes" id="UP000294947">
    <property type="component" value="Unassembled WGS sequence"/>
</dbReference>
<dbReference type="EMBL" id="SMKW01000024">
    <property type="protein sequence ID" value="TDD49688.1"/>
    <property type="molecule type" value="Genomic_DNA"/>
</dbReference>
<evidence type="ECO:0000256" key="1">
    <source>
        <dbReference type="SAM" id="MobiDB-lite"/>
    </source>
</evidence>
<dbReference type="OrthoDB" id="4149784at2"/>
<gene>
    <name evidence="3" type="ORF">E1288_19270</name>
</gene>
<organism evidence="3 4">
    <name type="scientific">Saccharopolyspora elongata</name>
    <dbReference type="NCBI Taxonomy" id="2530387"/>
    <lineage>
        <taxon>Bacteria</taxon>
        <taxon>Bacillati</taxon>
        <taxon>Actinomycetota</taxon>
        <taxon>Actinomycetes</taxon>
        <taxon>Pseudonocardiales</taxon>
        <taxon>Pseudonocardiaceae</taxon>
        <taxon>Saccharopolyspora</taxon>
    </lineage>
</organism>
<protein>
    <submittedName>
        <fullName evidence="3">CHAT domain-containing protein</fullName>
    </submittedName>
</protein>
<feature type="domain" description="CHAT" evidence="2">
    <location>
        <begin position="941"/>
        <end position="1241"/>
    </location>
</feature>
<evidence type="ECO:0000259" key="2">
    <source>
        <dbReference type="Pfam" id="PF12770"/>
    </source>
</evidence>
<keyword evidence="4" id="KW-1185">Reference proteome</keyword>
<dbReference type="Pfam" id="PF12770">
    <property type="entry name" value="CHAT"/>
    <property type="match status" value="1"/>
</dbReference>
<evidence type="ECO:0000313" key="3">
    <source>
        <dbReference type="EMBL" id="TDD49688.1"/>
    </source>
</evidence>
<dbReference type="InterPro" id="IPR024983">
    <property type="entry name" value="CHAT_dom"/>
</dbReference>
<sequence length="1242" mass="134210">MAQRYAQLTEELDDETAYQVLVELADLLLHRAESADIDDVIEVAGNLLDALADDSPARAAPLYQLGLAHTMRAERGAQEEFRTAVGYLRQLRPLLPDDSAEIVARIGLITAQAALVLEAFEHVDDALADLDTAFGQLPDSLLRNQVRFRRGAVHLTRYLSMGGGETDHRTATEDLTATLDVPSDVRTSDACHIGLAFLLLTAEMPAELRQGPIAADVADRITLTAPAEDLAEVRRHLDAISPDGAGDGSVTTLKVIVNAVGNLDGSTTEDWTTAIGELDDAKRSWPDEEPGKREIAALQAGLATKLAEVSGSAEDADAATAQIAAAAAALPADHPMRSLLLTGLRFASNPPGKAAPDLDPAENAAVIRRLEQALEQFSDDDPDRATVLTQLTSTLFRSVATDRAQSPASLSRVRELSEQAIRRGGADRVNAGINHFLLGAAESFQVINDRAEEKLGAAVANMRRADELLPADHKLRPLMMPWLSWLLTQRFMAFGGQEDLDAARYYAAAGGGNDQVTRFAAAVSRLSPHRLDAATLDGVAAELEALASEMSPGDFLQPRIASALGTARMLRNLLHGDELSLDGANTGEARDAMNAVLDAVARVPEHHVDQPNETLGAANALVVQGLATRDLALLNRGVGLMVEVCGKADLFPRERRHALDMLGTALRVRYEFTRDPRDLSNAIDRFEQVLREFELEPGAFETANLLNSLADCYATRGDAVRRDPQRAVQNGLEALRERARNVLLQSSPRRALDTANTASGEAVQVSRWCLASGQPEAAVQALELGRGMVLHAATVDANMPALLRENGHADLAERWESEVGQQQPWDVGAAGTASVADAALPSDLRYRVLRAFDGTAAEAHLLAPPPVAEIAAGLRAARTQALVYLLPGAAVLVTADGRVERVESPQLTEDGPVARFDRLQRERARGDDIEEQWRAALASVCDWAWTAVLNPVLDLVAAGPRERPLRIVLVPTGKLGTVPWHAARRRVPGGKVRHVCQDAVICYAASARQFVEAGRRETRSWASEPALVRTPDLHFSRHELGHIHEAHYGHGTYLGKPPDPRRRRQRREPPKPAEVLALLPTASLLHLACHATPAELPIESALLLGSGEVLPVQDILRQARDRPRDAAGALVVLAACASDLTDRQHDEVLTLSTAFLAAGAAGVVGTRWEVEDLPTAMFMIVFHHYLNAGYADPASALRAAQLWMLDPRRRPLPGLPEELSLFFADIDPAELAHWAGFTYQGR</sequence>
<proteinExistence type="predicted"/>